<dbReference type="AlphaFoldDB" id="U2JER3"/>
<dbReference type="PANTHER" id="PTHR21240:SF28">
    <property type="entry name" value="ISO-OROTATE DECARBOXYLASE (EUROFUNG)"/>
    <property type="match status" value="1"/>
</dbReference>
<evidence type="ECO:0000256" key="1">
    <source>
        <dbReference type="ARBA" id="ARBA00023239"/>
    </source>
</evidence>
<dbReference type="Proteomes" id="UP000016617">
    <property type="component" value="Unassembled WGS sequence"/>
</dbReference>
<comment type="caution">
    <text evidence="3">The sequence shown here is derived from an EMBL/GenBank/DDBJ whole genome shotgun (WGS) entry which is preliminary data.</text>
</comment>
<dbReference type="GO" id="GO:0016831">
    <property type="term" value="F:carboxy-lyase activity"/>
    <property type="evidence" value="ECO:0007669"/>
    <property type="project" value="InterPro"/>
</dbReference>
<dbReference type="EMBL" id="AWVA01000015">
    <property type="protein sequence ID" value="ERJ78290.1"/>
    <property type="molecule type" value="Genomic_DNA"/>
</dbReference>
<evidence type="ECO:0000259" key="2">
    <source>
        <dbReference type="Pfam" id="PF04909"/>
    </source>
</evidence>
<dbReference type="PATRIC" id="fig|1227275.3.peg.259"/>
<accession>U2JER3</accession>
<dbReference type="PANTHER" id="PTHR21240">
    <property type="entry name" value="2-AMINO-3-CARBOXYLMUCONATE-6-SEMIALDEHYDE DECARBOXYLASE"/>
    <property type="match status" value="1"/>
</dbReference>
<reference evidence="3 4" key="1">
    <citation type="submission" date="2013-06" db="EMBL/GenBank/DDBJ databases">
        <authorList>
            <person name="Weinstock G."/>
            <person name="Sodergren E."/>
            <person name="Lobos E.A."/>
            <person name="Fulton L."/>
            <person name="Fulton R."/>
            <person name="Courtney L."/>
            <person name="Fronick C."/>
            <person name="O'Laughlin M."/>
            <person name="Godfrey J."/>
            <person name="Wilson R.M."/>
            <person name="Miner T."/>
            <person name="Farmer C."/>
            <person name="Delehaunty K."/>
            <person name="Cordes M."/>
            <person name="Minx P."/>
            <person name="Tomlinson C."/>
            <person name="Chen J."/>
            <person name="Wollam A."/>
            <person name="Pepin K.H."/>
            <person name="Bhonagiri V."/>
            <person name="Zhang X."/>
            <person name="Warren W."/>
            <person name="Mitreva M."/>
            <person name="Mardis E.R."/>
            <person name="Wilson R.K."/>
        </authorList>
    </citation>
    <scope>NUCLEOTIDE SEQUENCE [LARGE SCALE GENOMIC DNA]</scope>
    <source>
        <strain evidence="3 4">W1703</strain>
    </source>
</reference>
<dbReference type="GO" id="GO:0016787">
    <property type="term" value="F:hydrolase activity"/>
    <property type="evidence" value="ECO:0007669"/>
    <property type="project" value="UniProtKB-KW"/>
</dbReference>
<dbReference type="HOGENOM" id="CLU_1037416_0_0_9"/>
<evidence type="ECO:0000313" key="4">
    <source>
        <dbReference type="Proteomes" id="UP000016617"/>
    </source>
</evidence>
<dbReference type="SUPFAM" id="SSF51556">
    <property type="entry name" value="Metallo-dependent hydrolases"/>
    <property type="match status" value="1"/>
</dbReference>
<evidence type="ECO:0000313" key="3">
    <source>
        <dbReference type="EMBL" id="ERJ78290.1"/>
    </source>
</evidence>
<dbReference type="InterPro" id="IPR006680">
    <property type="entry name" value="Amidohydro-rel"/>
</dbReference>
<dbReference type="Pfam" id="PF04909">
    <property type="entry name" value="Amidohydro_2"/>
    <property type="match status" value="1"/>
</dbReference>
<feature type="domain" description="Amidohydrolase-related" evidence="2">
    <location>
        <begin position="87"/>
        <end position="278"/>
    </location>
</feature>
<organism evidence="3 4">
    <name type="scientific">Streptococcus sobrinus W1703</name>
    <dbReference type="NCBI Taxonomy" id="1227275"/>
    <lineage>
        <taxon>Bacteria</taxon>
        <taxon>Bacillati</taxon>
        <taxon>Bacillota</taxon>
        <taxon>Bacilli</taxon>
        <taxon>Lactobacillales</taxon>
        <taxon>Streptococcaceae</taxon>
        <taxon>Streptococcus</taxon>
    </lineage>
</organism>
<dbReference type="Gene3D" id="3.20.20.140">
    <property type="entry name" value="Metal-dependent hydrolases"/>
    <property type="match status" value="1"/>
</dbReference>
<proteinExistence type="predicted"/>
<keyword evidence="1" id="KW-0456">Lyase</keyword>
<dbReference type="GO" id="GO:0019748">
    <property type="term" value="P:secondary metabolic process"/>
    <property type="evidence" value="ECO:0007669"/>
    <property type="project" value="TreeGrafter"/>
</dbReference>
<keyword evidence="3" id="KW-0378">Hydrolase</keyword>
<gene>
    <name evidence="3" type="ORF">HMPREF1557_00293</name>
</gene>
<protein>
    <submittedName>
        <fullName evidence="3">Amidohydrolase family protein</fullName>
    </submittedName>
</protein>
<dbReference type="GO" id="GO:0005737">
    <property type="term" value="C:cytoplasm"/>
    <property type="evidence" value="ECO:0007669"/>
    <property type="project" value="TreeGrafter"/>
</dbReference>
<dbReference type="InterPro" id="IPR032465">
    <property type="entry name" value="ACMSD"/>
</dbReference>
<name>U2JER3_9STRE</name>
<sequence length="281" mass="32106">MLPFHYNKRNWRGKRMMIIDNIQHVMLPLEMQVDKLEKAKVDKAILFCTTPHPEKAKNYSEFKKEMNTLFELLSGHSQTIAPLDRMRQNNQEVAQAIQQYPDKFYGFGSLPLGLSLDETIKWIKEQIIGNDFKGIGEFTPGSDEQIYQLEVIFKALEQFPKLPVWVHTFNPVTSEGIEILMNLTKKYPQTPVIFGHMGGYQWMTVIDFVKETANAYVDLSAAFSTLAVKMALAEFSDKCLFGSDAPYGEPFISKELVEFLAPSLEVKNMVLGKNILRLING</sequence>
<dbReference type="InterPro" id="IPR032466">
    <property type="entry name" value="Metal_Hydrolase"/>
</dbReference>